<dbReference type="InterPro" id="IPR018222">
    <property type="entry name" value="Nuclear_transport_factor_2_euk"/>
</dbReference>
<dbReference type="PROSITE" id="PS50177">
    <property type="entry name" value="NTF2_DOMAIN"/>
    <property type="match status" value="1"/>
</dbReference>
<evidence type="ECO:0000256" key="3">
    <source>
        <dbReference type="SAM" id="MobiDB-lite"/>
    </source>
</evidence>
<dbReference type="PANTHER" id="PTHR10693">
    <property type="entry name" value="RAS GTPASE-ACTIVATING PROTEIN-BINDING PROTEIN"/>
    <property type="match status" value="1"/>
</dbReference>
<keyword evidence="7" id="KW-1185">Reference proteome</keyword>
<dbReference type="GO" id="GO:0003723">
    <property type="term" value="F:RNA binding"/>
    <property type="evidence" value="ECO:0007669"/>
    <property type="project" value="UniProtKB-UniRule"/>
</dbReference>
<sequence>MSLESNAPLADPHIVGNAFVQKYYNHLYESPAQVHRFYLEDSVLGRPGSDGEMVSVNSLKAINEKIMSFDYENTKIQILTADSQASYKSGVVTLVTGLLTVKDGERMRFSQSFFLVPQKGSYFVLNDVFRYVSDELVEPEGDRKEVEEVVPQVVQTTETILEPLANEVAEPVSIPSQESVVKQTNEVVVVKEPERAIANGHPKTHEEKVSNGVDAPKKSFAVIVQSPAKPGATFNVKASPAKPKPVRKLSTAPESKAPAPVPEIDQSEGGSIFVANLPMDATPEQLNETFKGFGAIKKDAIQVRSYRLKGNCFGFVTFESAEAVKLVLQAHKESAIRIGNRRVSIEEKRGNNESGRPSMKNGGYRSENGGYRNDGFRPRGNGFNGGGRGHGRNGYERRGESGNGEANNNGDGSRAYQNTLVKASRENAQARG</sequence>
<dbReference type="InterPro" id="IPR035979">
    <property type="entry name" value="RBD_domain_sf"/>
</dbReference>
<accession>A0ABC8M750</accession>
<proteinExistence type="predicted"/>
<evidence type="ECO:0000256" key="2">
    <source>
        <dbReference type="PROSITE-ProRule" id="PRU00176"/>
    </source>
</evidence>
<dbReference type="CDD" id="cd00780">
    <property type="entry name" value="NTF2"/>
    <property type="match status" value="1"/>
</dbReference>
<comment type="caution">
    <text evidence="6">The sequence shown here is derived from an EMBL/GenBank/DDBJ whole genome shotgun (WGS) entry which is preliminary data.</text>
</comment>
<gene>
    <name evidence="6" type="ORF">ERUC_LOCUS44062</name>
</gene>
<dbReference type="SMART" id="SM00360">
    <property type="entry name" value="RRM"/>
    <property type="match status" value="1"/>
</dbReference>
<dbReference type="PANTHER" id="PTHR10693:SF84">
    <property type="entry name" value="G3BP-LIKE PROTEIN"/>
    <property type="match status" value="1"/>
</dbReference>
<dbReference type="FunFam" id="3.10.450.50:FF:000003">
    <property type="entry name" value="Nuclear transport factor 2 family protein"/>
    <property type="match status" value="1"/>
</dbReference>
<keyword evidence="1 2" id="KW-0694">RNA-binding</keyword>
<evidence type="ECO:0000313" key="6">
    <source>
        <dbReference type="EMBL" id="CAH8391579.1"/>
    </source>
</evidence>
<dbReference type="InterPro" id="IPR039539">
    <property type="entry name" value="Ras_GTPase_bind_prot"/>
</dbReference>
<feature type="domain" description="NTF2" evidence="5">
    <location>
        <begin position="15"/>
        <end position="131"/>
    </location>
</feature>
<protein>
    <submittedName>
        <fullName evidence="6">Uncharacterized protein</fullName>
    </submittedName>
</protein>
<dbReference type="AlphaFoldDB" id="A0ABC8M750"/>
<dbReference type="SUPFAM" id="SSF54928">
    <property type="entry name" value="RNA-binding domain, RBD"/>
    <property type="match status" value="1"/>
</dbReference>
<dbReference type="GO" id="GO:0005737">
    <property type="term" value="C:cytoplasm"/>
    <property type="evidence" value="ECO:0007669"/>
    <property type="project" value="UniProtKB-ARBA"/>
</dbReference>
<name>A0ABC8M750_ERUVS</name>
<dbReference type="PROSITE" id="PS50102">
    <property type="entry name" value="RRM"/>
    <property type="match status" value="1"/>
</dbReference>
<evidence type="ECO:0000313" key="7">
    <source>
        <dbReference type="Proteomes" id="UP001642260"/>
    </source>
</evidence>
<evidence type="ECO:0000256" key="1">
    <source>
        <dbReference type="ARBA" id="ARBA00022884"/>
    </source>
</evidence>
<dbReference type="InterPro" id="IPR012677">
    <property type="entry name" value="Nucleotide-bd_a/b_plait_sf"/>
</dbReference>
<dbReference type="Pfam" id="PF02136">
    <property type="entry name" value="NTF2"/>
    <property type="match status" value="1"/>
</dbReference>
<organism evidence="6 7">
    <name type="scientific">Eruca vesicaria subsp. sativa</name>
    <name type="common">Garden rocket</name>
    <name type="synonym">Eruca sativa</name>
    <dbReference type="NCBI Taxonomy" id="29727"/>
    <lineage>
        <taxon>Eukaryota</taxon>
        <taxon>Viridiplantae</taxon>
        <taxon>Streptophyta</taxon>
        <taxon>Embryophyta</taxon>
        <taxon>Tracheophyta</taxon>
        <taxon>Spermatophyta</taxon>
        <taxon>Magnoliopsida</taxon>
        <taxon>eudicotyledons</taxon>
        <taxon>Gunneridae</taxon>
        <taxon>Pentapetalae</taxon>
        <taxon>rosids</taxon>
        <taxon>malvids</taxon>
        <taxon>Brassicales</taxon>
        <taxon>Brassicaceae</taxon>
        <taxon>Brassiceae</taxon>
        <taxon>Eruca</taxon>
    </lineage>
</organism>
<dbReference type="Gene3D" id="3.30.70.330">
    <property type="match status" value="1"/>
</dbReference>
<reference evidence="6 7" key="1">
    <citation type="submission" date="2022-03" db="EMBL/GenBank/DDBJ databases">
        <authorList>
            <person name="Macdonald S."/>
            <person name="Ahmed S."/>
            <person name="Newling K."/>
        </authorList>
    </citation>
    <scope>NUCLEOTIDE SEQUENCE [LARGE SCALE GENOMIC DNA]</scope>
</reference>
<dbReference type="InterPro" id="IPR032710">
    <property type="entry name" value="NTF2-like_dom_sf"/>
</dbReference>
<feature type="domain" description="RRM" evidence="4">
    <location>
        <begin position="270"/>
        <end position="350"/>
    </location>
</feature>
<dbReference type="Pfam" id="PF00076">
    <property type="entry name" value="RRM_1"/>
    <property type="match status" value="1"/>
</dbReference>
<dbReference type="CDD" id="cd00590">
    <property type="entry name" value="RRM_SF"/>
    <property type="match status" value="1"/>
</dbReference>
<feature type="region of interest" description="Disordered" evidence="3">
    <location>
        <begin position="234"/>
        <end position="265"/>
    </location>
</feature>
<dbReference type="Gene3D" id="3.10.450.50">
    <property type="match status" value="1"/>
</dbReference>
<evidence type="ECO:0000259" key="4">
    <source>
        <dbReference type="PROSITE" id="PS50102"/>
    </source>
</evidence>
<dbReference type="Proteomes" id="UP001642260">
    <property type="component" value="Unassembled WGS sequence"/>
</dbReference>
<feature type="region of interest" description="Disordered" evidence="3">
    <location>
        <begin position="347"/>
        <end position="432"/>
    </location>
</feature>
<feature type="compositionally biased region" description="Low complexity" evidence="3">
    <location>
        <begin position="403"/>
        <end position="413"/>
    </location>
</feature>
<dbReference type="InterPro" id="IPR000504">
    <property type="entry name" value="RRM_dom"/>
</dbReference>
<dbReference type="InterPro" id="IPR002075">
    <property type="entry name" value="NTF2_dom"/>
</dbReference>
<evidence type="ECO:0000259" key="5">
    <source>
        <dbReference type="PROSITE" id="PS50177"/>
    </source>
</evidence>
<dbReference type="EMBL" id="CAKOAT010952931">
    <property type="protein sequence ID" value="CAH8391579.1"/>
    <property type="molecule type" value="Genomic_DNA"/>
</dbReference>
<dbReference type="SUPFAM" id="SSF54427">
    <property type="entry name" value="NTF2-like"/>
    <property type="match status" value="1"/>
</dbReference>